<comment type="caution">
    <text evidence="2">The sequence shown here is derived from an EMBL/GenBank/DDBJ whole genome shotgun (WGS) entry which is preliminary data.</text>
</comment>
<reference evidence="2 3" key="1">
    <citation type="submission" date="2019-08" db="EMBL/GenBank/DDBJ databases">
        <title>Draft Genome Sequence of Halomonas eurihalina Isolated from Preserved Hide-surface.</title>
        <authorList>
            <person name="Hussain S.A."/>
            <person name="Xu A."/>
            <person name="Sarker M."/>
            <person name="Sommers C."/>
        </authorList>
    </citation>
    <scope>NUCLEOTIDE SEQUENCE [LARGE SCALE GENOMIC DNA]</scope>
    <source>
        <strain evidence="2 3">MS1</strain>
    </source>
</reference>
<protein>
    <submittedName>
        <fullName evidence="2">Transposase family protein</fullName>
    </submittedName>
</protein>
<dbReference type="PANTHER" id="PTHR47515:SF1">
    <property type="entry name" value="BLR2054 PROTEIN"/>
    <property type="match status" value="1"/>
</dbReference>
<gene>
    <name evidence="2" type="ORF">FZZ93_01355</name>
</gene>
<dbReference type="PROSITE" id="PS50994">
    <property type="entry name" value="INTEGRASE"/>
    <property type="match status" value="1"/>
</dbReference>
<sequence>MALPNRLNQRWSMDFVSDQLASGHRFRVLNIVDDFSRECVGQLVDTSLSGRHLARFLDVIT</sequence>
<dbReference type="Proteomes" id="UP000324260">
    <property type="component" value="Unassembled WGS sequence"/>
</dbReference>
<dbReference type="Pfam" id="PF00665">
    <property type="entry name" value="rve"/>
    <property type="match status" value="1"/>
</dbReference>
<feature type="domain" description="Integrase catalytic" evidence="1">
    <location>
        <begin position="1"/>
        <end position="61"/>
    </location>
</feature>
<organism evidence="2 3">
    <name type="scientific">Halomonas eurihalina</name>
    <dbReference type="NCBI Taxonomy" id="42566"/>
    <lineage>
        <taxon>Bacteria</taxon>
        <taxon>Pseudomonadati</taxon>
        <taxon>Pseudomonadota</taxon>
        <taxon>Gammaproteobacteria</taxon>
        <taxon>Oceanospirillales</taxon>
        <taxon>Halomonadaceae</taxon>
        <taxon>Halomonas</taxon>
    </lineage>
</organism>
<dbReference type="InterPro" id="IPR001584">
    <property type="entry name" value="Integrase_cat-core"/>
</dbReference>
<keyword evidence="3" id="KW-1185">Reference proteome</keyword>
<accession>A0A5D9DC06</accession>
<dbReference type="AlphaFoldDB" id="A0A5D9DC06"/>
<evidence type="ECO:0000313" key="3">
    <source>
        <dbReference type="Proteomes" id="UP000324260"/>
    </source>
</evidence>
<dbReference type="GO" id="GO:0003676">
    <property type="term" value="F:nucleic acid binding"/>
    <property type="evidence" value="ECO:0007669"/>
    <property type="project" value="InterPro"/>
</dbReference>
<dbReference type="RefSeq" id="WP_149320530.1">
    <property type="nucleotide sequence ID" value="NZ_JARWAH010000001.1"/>
</dbReference>
<evidence type="ECO:0000259" key="1">
    <source>
        <dbReference type="PROSITE" id="PS50994"/>
    </source>
</evidence>
<name>A0A5D9DC06_HALER</name>
<dbReference type="EMBL" id="VTPU01000001">
    <property type="protein sequence ID" value="TZG41336.1"/>
    <property type="molecule type" value="Genomic_DNA"/>
</dbReference>
<evidence type="ECO:0000313" key="2">
    <source>
        <dbReference type="EMBL" id="TZG41336.1"/>
    </source>
</evidence>
<dbReference type="GO" id="GO:0015074">
    <property type="term" value="P:DNA integration"/>
    <property type="evidence" value="ECO:0007669"/>
    <property type="project" value="InterPro"/>
</dbReference>
<dbReference type="SUPFAM" id="SSF53098">
    <property type="entry name" value="Ribonuclease H-like"/>
    <property type="match status" value="1"/>
</dbReference>
<proteinExistence type="predicted"/>
<dbReference type="OrthoDB" id="9774685at2"/>
<dbReference type="InterPro" id="IPR012337">
    <property type="entry name" value="RNaseH-like_sf"/>
</dbReference>
<dbReference type="PANTHER" id="PTHR47515">
    <property type="entry name" value="LOW CALCIUM RESPONSE LOCUS PROTEIN T"/>
    <property type="match status" value="1"/>
</dbReference>
<dbReference type="InterPro" id="IPR036397">
    <property type="entry name" value="RNaseH_sf"/>
</dbReference>
<dbReference type="Gene3D" id="3.30.420.10">
    <property type="entry name" value="Ribonuclease H-like superfamily/Ribonuclease H"/>
    <property type="match status" value="1"/>
</dbReference>